<dbReference type="PANTHER" id="PTHR31972:SF4">
    <property type="entry name" value="DUF868 DOMAIN-CONTAINING PROTEIN"/>
    <property type="match status" value="1"/>
</dbReference>
<sequence>MREFQSCMGQNGVQVSDASCSSVGVVSKASQNLVSCIYQCKLFGKSCLIIINWSKNLMGQCLSIEIDDISHQCLCKVDIKPSLFLKRKGSKCLELNCGKIELYWDLSQAKFGSGPEALEGYYLAIVCKGKMVLIVGDLKKEALRKTNSTPALSKSMLISKREHVFGKKLYATKTRFFDIGLVHDLVIECDTIGCDDPSLVIRIDGKTVMKVKHLQWKFRGNYTALVDGLPVEIFWDVHYWLFGGTNLGSAVFMFQTCSSAGKLWTSQHYSSYDTSLVSWTESFKESKTSSLGVGFSLVLYAWKNE</sequence>
<gene>
    <name evidence="1" type="ORF">LIER_43307</name>
</gene>
<evidence type="ECO:0000313" key="2">
    <source>
        <dbReference type="Proteomes" id="UP001454036"/>
    </source>
</evidence>
<dbReference type="AlphaFoldDB" id="A0AAV3PY56"/>
<dbReference type="PANTHER" id="PTHR31972">
    <property type="entry name" value="EXPRESSED PROTEIN"/>
    <property type="match status" value="1"/>
</dbReference>
<reference evidence="1 2" key="1">
    <citation type="submission" date="2024-01" db="EMBL/GenBank/DDBJ databases">
        <title>The complete chloroplast genome sequence of Lithospermum erythrorhizon: insights into the phylogenetic relationship among Boraginaceae species and the maternal lineages of purple gromwells.</title>
        <authorList>
            <person name="Okada T."/>
            <person name="Watanabe K."/>
        </authorList>
    </citation>
    <scope>NUCLEOTIDE SEQUENCE [LARGE SCALE GENOMIC DNA]</scope>
</reference>
<protein>
    <submittedName>
        <fullName evidence="1">Uncharacterized protein</fullName>
    </submittedName>
</protein>
<keyword evidence="2" id="KW-1185">Reference proteome</keyword>
<evidence type="ECO:0000313" key="1">
    <source>
        <dbReference type="EMBL" id="GAA0155148.1"/>
    </source>
</evidence>
<comment type="caution">
    <text evidence="1">The sequence shown here is derived from an EMBL/GenBank/DDBJ whole genome shotgun (WGS) entry which is preliminary data.</text>
</comment>
<dbReference type="Pfam" id="PF05910">
    <property type="entry name" value="DUF868"/>
    <property type="match status" value="1"/>
</dbReference>
<organism evidence="1 2">
    <name type="scientific">Lithospermum erythrorhizon</name>
    <name type="common">Purple gromwell</name>
    <name type="synonym">Lithospermum officinale var. erythrorhizon</name>
    <dbReference type="NCBI Taxonomy" id="34254"/>
    <lineage>
        <taxon>Eukaryota</taxon>
        <taxon>Viridiplantae</taxon>
        <taxon>Streptophyta</taxon>
        <taxon>Embryophyta</taxon>
        <taxon>Tracheophyta</taxon>
        <taxon>Spermatophyta</taxon>
        <taxon>Magnoliopsida</taxon>
        <taxon>eudicotyledons</taxon>
        <taxon>Gunneridae</taxon>
        <taxon>Pentapetalae</taxon>
        <taxon>asterids</taxon>
        <taxon>lamiids</taxon>
        <taxon>Boraginales</taxon>
        <taxon>Boraginaceae</taxon>
        <taxon>Boraginoideae</taxon>
        <taxon>Lithospermeae</taxon>
        <taxon>Lithospermum</taxon>
    </lineage>
</organism>
<dbReference type="Proteomes" id="UP001454036">
    <property type="component" value="Unassembled WGS sequence"/>
</dbReference>
<dbReference type="EMBL" id="BAABME010034135">
    <property type="protein sequence ID" value="GAA0155148.1"/>
    <property type="molecule type" value="Genomic_DNA"/>
</dbReference>
<dbReference type="InterPro" id="IPR008586">
    <property type="entry name" value="DUF868_pln"/>
</dbReference>
<accession>A0AAV3PY56</accession>
<proteinExistence type="predicted"/>
<name>A0AAV3PY56_LITER</name>